<evidence type="ECO:0000256" key="8">
    <source>
        <dbReference type="ARBA" id="ARBA00023224"/>
    </source>
</evidence>
<evidence type="ECO:0000256" key="4">
    <source>
        <dbReference type="ARBA" id="ARBA00023040"/>
    </source>
</evidence>
<accession>A0A485LID2</accession>
<dbReference type="InterPro" id="IPR002455">
    <property type="entry name" value="GPCR3_GABA-B"/>
</dbReference>
<organism evidence="13 14">
    <name type="scientific">Aphanomyces stellatus</name>
    <dbReference type="NCBI Taxonomy" id="120398"/>
    <lineage>
        <taxon>Eukaryota</taxon>
        <taxon>Sar</taxon>
        <taxon>Stramenopiles</taxon>
        <taxon>Oomycota</taxon>
        <taxon>Saprolegniomycetes</taxon>
        <taxon>Saprolegniales</taxon>
        <taxon>Verrucalvaceae</taxon>
        <taxon>Aphanomyces</taxon>
    </lineage>
</organism>
<protein>
    <submittedName>
        <fullName evidence="13">Aste57867_21210 protein</fullName>
    </submittedName>
</protein>
<keyword evidence="5 10" id="KW-0472">Membrane</keyword>
<feature type="transmembrane region" description="Helical" evidence="10">
    <location>
        <begin position="634"/>
        <end position="652"/>
    </location>
</feature>
<feature type="region of interest" description="Disordered" evidence="9">
    <location>
        <begin position="899"/>
        <end position="969"/>
    </location>
</feature>
<dbReference type="CDD" id="cd15047">
    <property type="entry name" value="7tmC_GABA-B-like"/>
    <property type="match status" value="1"/>
</dbReference>
<dbReference type="InterPro" id="IPR017978">
    <property type="entry name" value="GPCR_3_C"/>
</dbReference>
<dbReference type="PROSITE" id="PS50259">
    <property type="entry name" value="G_PROTEIN_RECEP_F3_4"/>
    <property type="match status" value="1"/>
</dbReference>
<evidence type="ECO:0000256" key="7">
    <source>
        <dbReference type="ARBA" id="ARBA00023180"/>
    </source>
</evidence>
<evidence type="ECO:0000256" key="9">
    <source>
        <dbReference type="SAM" id="MobiDB-lite"/>
    </source>
</evidence>
<feature type="compositionally biased region" description="Polar residues" evidence="9">
    <location>
        <begin position="941"/>
        <end position="969"/>
    </location>
</feature>
<dbReference type="EMBL" id="VJMH01006961">
    <property type="protein sequence ID" value="KAF0687027.1"/>
    <property type="molecule type" value="Genomic_DNA"/>
</dbReference>
<feature type="transmembrane region" description="Helical" evidence="10">
    <location>
        <begin position="672"/>
        <end position="692"/>
    </location>
</feature>
<feature type="transmembrane region" description="Helical" evidence="10">
    <location>
        <begin position="598"/>
        <end position="622"/>
    </location>
</feature>
<evidence type="ECO:0000256" key="2">
    <source>
        <dbReference type="ARBA" id="ARBA00022692"/>
    </source>
</evidence>
<dbReference type="GO" id="GO:0004965">
    <property type="term" value="F:G protein-coupled GABA receptor activity"/>
    <property type="evidence" value="ECO:0007669"/>
    <property type="project" value="InterPro"/>
</dbReference>
<dbReference type="PANTHER" id="PTHR10519:SF20">
    <property type="entry name" value="G-PROTEIN COUPLED RECEPTOR 156-RELATED"/>
    <property type="match status" value="1"/>
</dbReference>
<proteinExistence type="predicted"/>
<dbReference type="Pfam" id="PF00003">
    <property type="entry name" value="7tm_3"/>
    <property type="match status" value="1"/>
</dbReference>
<feature type="transmembrane region" description="Helical" evidence="10">
    <location>
        <begin position="774"/>
        <end position="796"/>
    </location>
</feature>
<dbReference type="PANTHER" id="PTHR10519">
    <property type="entry name" value="GABA-B RECEPTOR"/>
    <property type="match status" value="1"/>
</dbReference>
<name>A0A485LID2_9STRA</name>
<evidence type="ECO:0000256" key="6">
    <source>
        <dbReference type="ARBA" id="ARBA00023170"/>
    </source>
</evidence>
<feature type="transmembrane region" description="Helical" evidence="10">
    <location>
        <begin position="808"/>
        <end position="832"/>
    </location>
</feature>
<keyword evidence="4" id="KW-0297">G-protein coupled receptor</keyword>
<dbReference type="GO" id="GO:0038039">
    <property type="term" value="C:G protein-coupled receptor heterodimeric complex"/>
    <property type="evidence" value="ECO:0007669"/>
    <property type="project" value="TreeGrafter"/>
</dbReference>
<comment type="subcellular location">
    <subcellularLocation>
        <location evidence="1">Membrane</location>
        <topology evidence="1">Multi-pass membrane protein</topology>
    </subcellularLocation>
</comment>
<evidence type="ECO:0000313" key="14">
    <source>
        <dbReference type="Proteomes" id="UP000332933"/>
    </source>
</evidence>
<evidence type="ECO:0000259" key="11">
    <source>
        <dbReference type="PROSITE" id="PS50259"/>
    </source>
</evidence>
<dbReference type="AlphaFoldDB" id="A0A485LID2"/>
<keyword evidence="7" id="KW-0325">Glycoprotein</keyword>
<reference evidence="13 14" key="1">
    <citation type="submission" date="2019-03" db="EMBL/GenBank/DDBJ databases">
        <authorList>
            <person name="Gaulin E."/>
            <person name="Dumas B."/>
        </authorList>
    </citation>
    <scope>NUCLEOTIDE SEQUENCE [LARGE SCALE GENOMIC DNA]</scope>
    <source>
        <strain evidence="13">CBS 568.67</strain>
    </source>
</reference>
<gene>
    <name evidence="13" type="primary">Aste57867_21210</name>
    <name evidence="12" type="ORF">As57867_021142</name>
    <name evidence="13" type="ORF">ASTE57867_21210</name>
</gene>
<keyword evidence="3 10" id="KW-1133">Transmembrane helix</keyword>
<evidence type="ECO:0000256" key="3">
    <source>
        <dbReference type="ARBA" id="ARBA00022989"/>
    </source>
</evidence>
<keyword evidence="8" id="KW-0807">Transducer</keyword>
<reference evidence="12" key="2">
    <citation type="submission" date="2019-06" db="EMBL/GenBank/DDBJ databases">
        <title>Genomics analysis of Aphanomyces spp. identifies a new class of oomycete effector associated with host adaptation.</title>
        <authorList>
            <person name="Gaulin E."/>
        </authorList>
    </citation>
    <scope>NUCLEOTIDE SEQUENCE</scope>
    <source>
        <strain evidence="12">CBS 578.67</strain>
    </source>
</reference>
<evidence type="ECO:0000256" key="10">
    <source>
        <dbReference type="SAM" id="Phobius"/>
    </source>
</evidence>
<evidence type="ECO:0000256" key="1">
    <source>
        <dbReference type="ARBA" id="ARBA00004141"/>
    </source>
</evidence>
<dbReference type="OrthoDB" id="167531at2759"/>
<keyword evidence="2 10" id="KW-0812">Transmembrane</keyword>
<keyword evidence="6" id="KW-0675">Receptor</keyword>
<evidence type="ECO:0000313" key="13">
    <source>
        <dbReference type="EMBL" id="VFT97883.1"/>
    </source>
</evidence>
<sequence length="969" mass="105034">MASKPTEMDVVRRTCLDPAWAAATAASLNVDPTARDPTTNAKLNPYLRPTLLAARFQVSDSRTSLPGIYTPACGYNGAIAGVGATVDASGNVIDKGNVAGTFVIEWGGWDSIVLTTYVNSILLQEVLGYDVSYVKLGGTSQTTACMSATSARGQCTPTHFNPEVWSAVRIAALNVFANATTRSIIGYWGRSGHYTLTANVAQALQGPALVNGNLTRAASPDFWREYVIDDDLIAFYSVDKHNRTAIASALNCPDGTMGCLHGCSKSYACTLNEARGKTCIMVALMGYDYDQGYLQAFASNNNVPAYFCFLGDPGLQNYVVDTMARNSTITFYHWEPDRFHFDHAGKFARINWPLPDPAIVATNTGGFGELGYGQRTTNPVNVDFPQQNLLKFYSNVLRSDSYLTHFLDKVQLTQLDINNMLQMLSDKNKDSTVAHPAFDAACAWVKANYATWQSWVDPLPLCSIQTHVNFTITGCSNISRQVSFVWTQPDPTNASQPYICDGGITALPVPLRTSRSCAWLTANPYVWLPWTLAPPVCDPSFFAYTISPCTTTATRLVNFAWLMPSTSNSSASAECINGMPLPSNTVIQCDFVPYNSTIAMAITVIAIAVVIGLLVLMALIIHYRNRPIIKRSQWPLLLTMLSGGVFLCVYVLMGAGPPSYITCGGRPVVVSLGYTLVFGSLFVKSLRVYLVFNNKSMKRVKISLWDITKVLLAILGIDMGDNISSLPLKNLLVTLVGIVVVWLLVDFPAPTSFSSPATEFVGTVDHVACHSSNFIFTTLSIFWKCVVTFGGVFIAYRIRHADSDFQESIWIFASCCIVFVGGLLMMALSYVATLFPPASYTFQSIWVLLLTVCPQAIIMCLMIGPKFMRLSAVAPVENDKPNDGSSIMKPSNRTKAGGFFKSKARAPSHDPVTTLHEEDEREDGPNTSQPVAAGAGASGGWVSTNISASSTTGQSNGRAASMTSAVASK</sequence>
<dbReference type="EMBL" id="CAADRA010006987">
    <property type="protein sequence ID" value="VFT97883.1"/>
    <property type="molecule type" value="Genomic_DNA"/>
</dbReference>
<dbReference type="Proteomes" id="UP000332933">
    <property type="component" value="Unassembled WGS sequence"/>
</dbReference>
<feature type="transmembrane region" description="Helical" evidence="10">
    <location>
        <begin position="728"/>
        <end position="745"/>
    </location>
</feature>
<feature type="domain" description="G-protein coupled receptors family 3 profile" evidence="11">
    <location>
        <begin position="598"/>
        <end position="852"/>
    </location>
</feature>
<evidence type="ECO:0000256" key="5">
    <source>
        <dbReference type="ARBA" id="ARBA00023136"/>
    </source>
</evidence>
<evidence type="ECO:0000313" key="12">
    <source>
        <dbReference type="EMBL" id="KAF0687027.1"/>
    </source>
</evidence>
<keyword evidence="14" id="KW-1185">Reference proteome</keyword>
<feature type="transmembrane region" description="Helical" evidence="10">
    <location>
        <begin position="844"/>
        <end position="864"/>
    </location>
</feature>